<gene>
    <name evidence="1" type="ORF">S01H4_49513</name>
</gene>
<name>X1BWA5_9ZZZZ</name>
<dbReference type="InterPro" id="IPR038673">
    <property type="entry name" value="OprB_sf"/>
</dbReference>
<dbReference type="EMBL" id="BART01028012">
    <property type="protein sequence ID" value="GAH00056.1"/>
    <property type="molecule type" value="Genomic_DNA"/>
</dbReference>
<comment type="caution">
    <text evidence="1">The sequence shown here is derived from an EMBL/GenBank/DDBJ whole genome shotgun (WGS) entry which is preliminary data.</text>
</comment>
<proteinExistence type="predicted"/>
<protein>
    <submittedName>
        <fullName evidence="1">Uncharacterized protein</fullName>
    </submittedName>
</protein>
<reference evidence="1" key="1">
    <citation type="journal article" date="2014" name="Front. Microbiol.">
        <title>High frequency of phylogenetically diverse reductive dehalogenase-homologous genes in deep subseafloor sedimentary metagenomes.</title>
        <authorList>
            <person name="Kawai M."/>
            <person name="Futagami T."/>
            <person name="Toyoda A."/>
            <person name="Takaki Y."/>
            <person name="Nishi S."/>
            <person name="Hori S."/>
            <person name="Arai W."/>
            <person name="Tsubouchi T."/>
            <person name="Morono Y."/>
            <person name="Uchiyama I."/>
            <person name="Ito T."/>
            <person name="Fujiyama A."/>
            <person name="Inagaki F."/>
            <person name="Takami H."/>
        </authorList>
    </citation>
    <scope>NUCLEOTIDE SEQUENCE</scope>
    <source>
        <strain evidence="1">Expedition CK06-06</strain>
    </source>
</reference>
<sequence length="127" mass="14294">MRLINPWTAFSNLAFLTDATIPDPNQGVGAAFNWGLTDNIYLLGGLADTNGDPTDPGDSIDTFFDEHEYFTHLEFGWISSFERRYFDNVHLTAWQADERKAAGVPDGWGPTYPCRTSSTIGQKRRKM</sequence>
<dbReference type="AlphaFoldDB" id="X1BWA5"/>
<dbReference type="Gene3D" id="2.40.160.180">
    <property type="entry name" value="Carbohydrate-selective porin OprB"/>
    <property type="match status" value="1"/>
</dbReference>
<organism evidence="1">
    <name type="scientific">marine sediment metagenome</name>
    <dbReference type="NCBI Taxonomy" id="412755"/>
    <lineage>
        <taxon>unclassified sequences</taxon>
        <taxon>metagenomes</taxon>
        <taxon>ecological metagenomes</taxon>
    </lineage>
</organism>
<evidence type="ECO:0000313" key="1">
    <source>
        <dbReference type="EMBL" id="GAH00056.1"/>
    </source>
</evidence>
<feature type="non-terminal residue" evidence="1">
    <location>
        <position position="127"/>
    </location>
</feature>
<accession>X1BWA5</accession>